<organism evidence="2 3">
    <name type="scientific">Streptomyces halobius</name>
    <dbReference type="NCBI Taxonomy" id="2879846"/>
    <lineage>
        <taxon>Bacteria</taxon>
        <taxon>Bacillati</taxon>
        <taxon>Actinomycetota</taxon>
        <taxon>Actinomycetes</taxon>
        <taxon>Kitasatosporales</taxon>
        <taxon>Streptomycetaceae</taxon>
        <taxon>Streptomyces</taxon>
    </lineage>
</organism>
<dbReference type="Pfam" id="PF13643">
    <property type="entry name" value="DUF4145"/>
    <property type="match status" value="1"/>
</dbReference>
<name>A0ABY4MAE4_9ACTN</name>
<evidence type="ECO:0000313" key="3">
    <source>
        <dbReference type="Proteomes" id="UP000830115"/>
    </source>
</evidence>
<sequence length="249" mass="27329">MTIERTVLEEDLELRPGARLAGQCAHCRKHVAYGVLKYDALDPRIGFLDPPERLYEGLSQPSDVTFELGIICNWCNKTSLYVHRVRGEYRHNSDGVVVMERSTAEITQVWPAPLPRELADDAPQTVREIFAEAALAEAAGALRLAGVGYRAAVEQIVKERGAQGNSLYQRITTLSQLGVAQETVDAFHEARLVGNDAAHDGLAYSAEEIADIAELIEEAVLVLYVQPAQRARLVSQRAARRAAAKQASP</sequence>
<gene>
    <name evidence="2" type="ORF">K9S39_19525</name>
</gene>
<dbReference type="InterPro" id="IPR025285">
    <property type="entry name" value="DUF4145"/>
</dbReference>
<dbReference type="RefSeq" id="WP_248864636.1">
    <property type="nucleotide sequence ID" value="NZ_CP086322.1"/>
</dbReference>
<reference evidence="2" key="1">
    <citation type="submission" date="2021-10" db="EMBL/GenBank/DDBJ databases">
        <title>Streptomyces nigrumlapis sp.nov.,an antimicrobial producing actinobacterium isolated from Black Gobi rocks.</title>
        <authorList>
            <person name="Wen Y."/>
            <person name="Zhang W."/>
            <person name="Liu X.G."/>
        </authorList>
    </citation>
    <scope>NUCLEOTIDE SEQUENCE</scope>
    <source>
        <strain evidence="2">ST13-2-2</strain>
    </source>
</reference>
<accession>A0ABY4MAE4</accession>
<evidence type="ECO:0000259" key="1">
    <source>
        <dbReference type="Pfam" id="PF13643"/>
    </source>
</evidence>
<keyword evidence="3" id="KW-1185">Reference proteome</keyword>
<dbReference type="Proteomes" id="UP000830115">
    <property type="component" value="Chromosome"/>
</dbReference>
<dbReference type="EMBL" id="CP086322">
    <property type="protein sequence ID" value="UQA93764.1"/>
    <property type="molecule type" value="Genomic_DNA"/>
</dbReference>
<protein>
    <submittedName>
        <fullName evidence="2">DUF4145 domain-containing protein</fullName>
    </submittedName>
</protein>
<proteinExistence type="predicted"/>
<evidence type="ECO:0000313" key="2">
    <source>
        <dbReference type="EMBL" id="UQA93764.1"/>
    </source>
</evidence>
<feature type="domain" description="DUF4145" evidence="1">
    <location>
        <begin position="142"/>
        <end position="216"/>
    </location>
</feature>